<proteinExistence type="predicted"/>
<dbReference type="EMBL" id="LKAM01000016">
    <property type="protein sequence ID" value="KUM45751.1"/>
    <property type="molecule type" value="Genomic_DNA"/>
</dbReference>
<evidence type="ECO:0000313" key="2">
    <source>
        <dbReference type="EMBL" id="KUM45751.1"/>
    </source>
</evidence>
<name>A0A101LUW5_PICGL</name>
<reference evidence="2" key="1">
    <citation type="journal article" date="2015" name="Genome Biol. Evol.">
        <title>Organellar Genomes of White Spruce (Picea glauca): Assembly and Annotation.</title>
        <authorList>
            <person name="Jackman S.D."/>
            <person name="Warren R.L."/>
            <person name="Gibb E.A."/>
            <person name="Vandervalk B.P."/>
            <person name="Mohamadi H."/>
            <person name="Chu J."/>
            <person name="Raymond A."/>
            <person name="Pleasance S."/>
            <person name="Coope R."/>
            <person name="Wildung M.R."/>
            <person name="Ritland C.E."/>
            <person name="Bousquet J."/>
            <person name="Jones S.J."/>
            <person name="Bohlmann J."/>
            <person name="Birol I."/>
        </authorList>
    </citation>
    <scope>NUCLEOTIDE SEQUENCE [LARGE SCALE GENOMIC DNA]</scope>
    <source>
        <tissue evidence="2">Flushing bud</tissue>
    </source>
</reference>
<accession>A0A101LUW5</accession>
<keyword evidence="2" id="KW-0496">Mitochondrion</keyword>
<geneLocation type="mitochondrion" evidence="2"/>
<evidence type="ECO:0000256" key="1">
    <source>
        <dbReference type="SAM" id="MobiDB-lite"/>
    </source>
</evidence>
<sequence length="54" mass="6187">MQQAEMLTDSSELLRNRKYSYSRRISLTRNGKAGRGSEDPIAANQPNWKTPPHQ</sequence>
<feature type="region of interest" description="Disordered" evidence="1">
    <location>
        <begin position="1"/>
        <end position="54"/>
    </location>
</feature>
<protein>
    <submittedName>
        <fullName evidence="2">Uncharacterized protein</fullName>
    </submittedName>
</protein>
<comment type="caution">
    <text evidence="2">The sequence shown here is derived from an EMBL/GenBank/DDBJ whole genome shotgun (WGS) entry which is preliminary data.</text>
</comment>
<dbReference type="AlphaFoldDB" id="A0A101LUW5"/>
<gene>
    <name evidence="2" type="ORF">ABT39_MTgene2317</name>
</gene>
<feature type="compositionally biased region" description="Polar residues" evidence="1">
    <location>
        <begin position="1"/>
        <end position="13"/>
    </location>
</feature>
<organism evidence="2">
    <name type="scientific">Picea glauca</name>
    <name type="common">White spruce</name>
    <name type="synonym">Pinus glauca</name>
    <dbReference type="NCBI Taxonomy" id="3330"/>
    <lineage>
        <taxon>Eukaryota</taxon>
        <taxon>Viridiplantae</taxon>
        <taxon>Streptophyta</taxon>
        <taxon>Embryophyta</taxon>
        <taxon>Tracheophyta</taxon>
        <taxon>Spermatophyta</taxon>
        <taxon>Pinopsida</taxon>
        <taxon>Pinidae</taxon>
        <taxon>Conifers I</taxon>
        <taxon>Pinales</taxon>
        <taxon>Pinaceae</taxon>
        <taxon>Picea</taxon>
    </lineage>
</organism>